<accession>C6HTT9</accession>
<evidence type="ECO:0000313" key="3">
    <source>
        <dbReference type="EMBL" id="EES53867.1"/>
    </source>
</evidence>
<gene>
    <name evidence="3" type="ORF">UBAL3_44810005</name>
</gene>
<feature type="compositionally biased region" description="Gly residues" evidence="1">
    <location>
        <begin position="309"/>
        <end position="318"/>
    </location>
</feature>
<name>C6HTT9_9BACT</name>
<feature type="transmembrane region" description="Helical" evidence="2">
    <location>
        <begin position="261"/>
        <end position="284"/>
    </location>
</feature>
<sequence length="318" mass="34123">MEEDGKKVPFSVRLPESLVERLKADAQKVGLGTSDWVTSLLDETRKYSPGQSHEPSGPDLSGFITEMIDSLRAEIRGSLSASFPPDLTPVLEAIGDLSRRFEEREAASASAPSGDPSPPVPQLEEILALLRAPRSSGETESEAHALSFLSLQMGELQQGIERLSVQMETVVRSGRNGGGGGSPEIKDELIRLSEAAEHQSALTGEILRIGDAVREIRERLQKNPLPPAPSALEGPEKGARKESRHKDPDPLAEKKKETRQFGWAVGILLVFFLGFVVWEIMGWYNGGDTGSPPAVTGTPTPPKTPAGTPGAGVGRKNP</sequence>
<keyword evidence="2" id="KW-1133">Transmembrane helix</keyword>
<feature type="region of interest" description="Disordered" evidence="1">
    <location>
        <begin position="291"/>
        <end position="318"/>
    </location>
</feature>
<organism evidence="3 4">
    <name type="scientific">Leptospirillum ferrodiazotrophum</name>
    <dbReference type="NCBI Taxonomy" id="412449"/>
    <lineage>
        <taxon>Bacteria</taxon>
        <taxon>Pseudomonadati</taxon>
        <taxon>Nitrospirota</taxon>
        <taxon>Nitrospiria</taxon>
        <taxon>Nitrospirales</taxon>
        <taxon>Nitrospiraceae</taxon>
        <taxon>Leptospirillum</taxon>
    </lineage>
</organism>
<evidence type="ECO:0000256" key="2">
    <source>
        <dbReference type="SAM" id="Phobius"/>
    </source>
</evidence>
<feature type="region of interest" description="Disordered" evidence="1">
    <location>
        <begin position="101"/>
        <end position="121"/>
    </location>
</feature>
<feature type="region of interest" description="Disordered" evidence="1">
    <location>
        <begin position="220"/>
        <end position="256"/>
    </location>
</feature>
<dbReference type="EMBL" id="GG693852">
    <property type="protein sequence ID" value="EES53867.1"/>
    <property type="molecule type" value="Genomic_DNA"/>
</dbReference>
<dbReference type="AlphaFoldDB" id="C6HTT9"/>
<reference evidence="3 4" key="1">
    <citation type="journal article" date="2009" name="Appl. Environ. Microbiol.">
        <title>Community genomic and proteomic analyses of chemoautotrophic iron-oxidizing "Leptospirillum rubarum" (Group II) and "Leptospirillum ferrodiazotrophum" (Group III) bacteria in acid mine drainage biofilms.</title>
        <authorList>
            <person name="Goltsman D.S."/>
            <person name="Denef V.J."/>
            <person name="Singer S.W."/>
            <person name="VerBerkmoes N.C."/>
            <person name="Lefsrud M."/>
            <person name="Mueller R.S."/>
            <person name="Dick G.J."/>
            <person name="Sun C.L."/>
            <person name="Wheeler K.E."/>
            <person name="Zemla A."/>
            <person name="Baker B.J."/>
            <person name="Hauser L."/>
            <person name="Land M."/>
            <person name="Shah M.B."/>
            <person name="Thelen M.P."/>
            <person name="Hettich R.L."/>
            <person name="Banfield J.F."/>
        </authorList>
    </citation>
    <scope>NUCLEOTIDE SEQUENCE [LARGE SCALE GENOMIC DNA]</scope>
</reference>
<keyword evidence="4" id="KW-1185">Reference proteome</keyword>
<evidence type="ECO:0000313" key="4">
    <source>
        <dbReference type="Proteomes" id="UP000009374"/>
    </source>
</evidence>
<evidence type="ECO:0000256" key="1">
    <source>
        <dbReference type="SAM" id="MobiDB-lite"/>
    </source>
</evidence>
<keyword evidence="2" id="KW-0812">Transmembrane</keyword>
<protein>
    <submittedName>
        <fullName evidence="3">Uncharacterized protein</fullName>
    </submittedName>
</protein>
<keyword evidence="2" id="KW-0472">Membrane</keyword>
<feature type="compositionally biased region" description="Basic and acidic residues" evidence="1">
    <location>
        <begin position="234"/>
        <end position="256"/>
    </location>
</feature>
<proteinExistence type="predicted"/>
<dbReference type="Proteomes" id="UP000009374">
    <property type="component" value="Unassembled WGS sequence"/>
</dbReference>